<comment type="subcellular location">
    <subcellularLocation>
        <location evidence="1 10">Golgi apparatus membrane</location>
        <topology evidence="1 10">Single-pass type II membrane protein</topology>
    </subcellularLocation>
</comment>
<organism evidence="11 12">
    <name type="scientific">Cordylochernes scorpioides</name>
    <dbReference type="NCBI Taxonomy" id="51811"/>
    <lineage>
        <taxon>Eukaryota</taxon>
        <taxon>Metazoa</taxon>
        <taxon>Ecdysozoa</taxon>
        <taxon>Arthropoda</taxon>
        <taxon>Chelicerata</taxon>
        <taxon>Arachnida</taxon>
        <taxon>Pseudoscorpiones</taxon>
        <taxon>Cheliferoidea</taxon>
        <taxon>Chernetidae</taxon>
        <taxon>Cordylochernes</taxon>
    </lineage>
</organism>
<dbReference type="PANTHER" id="PTHR11214">
    <property type="entry name" value="BETA-1,3-N-ACETYLGLUCOSAMINYLTRANSFERASE"/>
    <property type="match status" value="1"/>
</dbReference>
<evidence type="ECO:0000256" key="1">
    <source>
        <dbReference type="ARBA" id="ARBA00004323"/>
    </source>
</evidence>
<evidence type="ECO:0000256" key="5">
    <source>
        <dbReference type="ARBA" id="ARBA00022692"/>
    </source>
</evidence>
<dbReference type="EC" id="2.4.1.-" evidence="10"/>
<evidence type="ECO:0000256" key="7">
    <source>
        <dbReference type="ARBA" id="ARBA00022989"/>
    </source>
</evidence>
<dbReference type="EMBL" id="CP092864">
    <property type="protein sequence ID" value="UYV62350.1"/>
    <property type="molecule type" value="Genomic_DNA"/>
</dbReference>
<evidence type="ECO:0000256" key="4">
    <source>
        <dbReference type="ARBA" id="ARBA00022679"/>
    </source>
</evidence>
<evidence type="ECO:0000256" key="2">
    <source>
        <dbReference type="ARBA" id="ARBA00008661"/>
    </source>
</evidence>
<keyword evidence="8 10" id="KW-0333">Golgi apparatus</keyword>
<evidence type="ECO:0000256" key="9">
    <source>
        <dbReference type="ARBA" id="ARBA00023136"/>
    </source>
</evidence>
<keyword evidence="9 10" id="KW-0472">Membrane</keyword>
<dbReference type="Gene3D" id="3.90.550.50">
    <property type="match status" value="1"/>
</dbReference>
<evidence type="ECO:0000313" key="11">
    <source>
        <dbReference type="EMBL" id="UYV62350.1"/>
    </source>
</evidence>
<evidence type="ECO:0000256" key="3">
    <source>
        <dbReference type="ARBA" id="ARBA00022676"/>
    </source>
</evidence>
<evidence type="ECO:0000256" key="8">
    <source>
        <dbReference type="ARBA" id="ARBA00023034"/>
    </source>
</evidence>
<keyword evidence="4" id="KW-0808">Transferase</keyword>
<reference evidence="11 12" key="1">
    <citation type="submission" date="2022-01" db="EMBL/GenBank/DDBJ databases">
        <title>A chromosomal length assembly of Cordylochernes scorpioides.</title>
        <authorList>
            <person name="Zeh D."/>
            <person name="Zeh J."/>
        </authorList>
    </citation>
    <scope>NUCLEOTIDE SEQUENCE [LARGE SCALE GENOMIC DNA]</scope>
    <source>
        <strain evidence="11">IN4F17</strain>
        <tissue evidence="11">Whole Body</tissue>
    </source>
</reference>
<evidence type="ECO:0000256" key="6">
    <source>
        <dbReference type="ARBA" id="ARBA00022968"/>
    </source>
</evidence>
<protein>
    <recommendedName>
        <fullName evidence="10">Hexosyltransferase</fullName>
        <ecNumber evidence="10">2.4.1.-</ecNumber>
    </recommendedName>
</protein>
<dbReference type="Proteomes" id="UP001235939">
    <property type="component" value="Chromosome 02"/>
</dbReference>
<keyword evidence="6 10" id="KW-0735">Signal-anchor</keyword>
<comment type="similarity">
    <text evidence="2 10">Belongs to the glycosyltransferase 31 family.</text>
</comment>
<keyword evidence="3 10" id="KW-0328">Glycosyltransferase</keyword>
<dbReference type="InterPro" id="IPR029044">
    <property type="entry name" value="Nucleotide-diphossugar_trans"/>
</dbReference>
<evidence type="ECO:0000313" key="12">
    <source>
        <dbReference type="Proteomes" id="UP001235939"/>
    </source>
</evidence>
<accession>A0ABY6K1C6</accession>
<sequence>MALAEDWTVYCRCKRWRASSNLKKSALIILVLLVILSYQLGLHLHLAARSYYTDFRYPLDIPMGPLLEKLSNGEDPGIKPINLYNHRFKILNRNKCQNSDGHYVKVRLLIVVKSALNRVALRQTIRSTWGYEKRFSDVTIRRVFMLGTNPSDPELQDQIDVESSSYRDIVQADFLDTYFNNTVKTMLAYKWAFTNCPDAQYLLFADDDMYISVKNILKFIRNPENYNQGNVEVLGFGDNEFSDRMLCGYVFFSAPQRHLMGKWFVSLEEYPYSKYPPYVAGGAYILNFAALQDLYYTSMYTQHFRLDDVFIGILARKAEITPYHVNEIHFYKKPYDKSGYSRVLASHGYSDPTELLSVWMEQKSLGAA</sequence>
<proteinExistence type="inferred from homology"/>
<dbReference type="PANTHER" id="PTHR11214:SF349">
    <property type="entry name" value="BETA-1,3-GALACTOSYLTRANSFERASE BRN"/>
    <property type="match status" value="1"/>
</dbReference>
<name>A0ABY6K1C6_9ARAC</name>
<feature type="transmembrane region" description="Helical" evidence="10">
    <location>
        <begin position="25"/>
        <end position="46"/>
    </location>
</feature>
<gene>
    <name evidence="11" type="ORF">LAZ67_2000224</name>
</gene>
<evidence type="ECO:0000256" key="10">
    <source>
        <dbReference type="RuleBase" id="RU363063"/>
    </source>
</evidence>
<dbReference type="SUPFAM" id="SSF53448">
    <property type="entry name" value="Nucleotide-diphospho-sugar transferases"/>
    <property type="match status" value="1"/>
</dbReference>
<dbReference type="InterPro" id="IPR002659">
    <property type="entry name" value="Glyco_trans_31"/>
</dbReference>
<dbReference type="Pfam" id="PF01762">
    <property type="entry name" value="Galactosyl_T"/>
    <property type="match status" value="1"/>
</dbReference>
<keyword evidence="12" id="KW-1185">Reference proteome</keyword>
<keyword evidence="5 10" id="KW-0812">Transmembrane</keyword>
<keyword evidence="7 10" id="KW-1133">Transmembrane helix</keyword>